<gene>
    <name evidence="7" type="ORF">JOC73_001388</name>
</gene>
<keyword evidence="3 6" id="KW-0812">Transmembrane</keyword>
<accession>A0ABS2NPP1</accession>
<dbReference type="PANTHER" id="PTHR30250">
    <property type="entry name" value="PST FAMILY PREDICTED COLANIC ACID TRANSPORTER"/>
    <property type="match status" value="1"/>
</dbReference>
<dbReference type="PIRSF" id="PIRSF038958">
    <property type="entry name" value="PG_synth_SpoVB"/>
    <property type="match status" value="1"/>
</dbReference>
<feature type="transmembrane region" description="Helical" evidence="6">
    <location>
        <begin position="42"/>
        <end position="69"/>
    </location>
</feature>
<comment type="subcellular location">
    <subcellularLocation>
        <location evidence="1">Cell membrane</location>
        <topology evidence="1">Multi-pass membrane protein</topology>
    </subcellularLocation>
</comment>
<feature type="transmembrane region" description="Helical" evidence="6">
    <location>
        <begin position="124"/>
        <end position="144"/>
    </location>
</feature>
<evidence type="ECO:0000313" key="7">
    <source>
        <dbReference type="EMBL" id="MBM7614869.1"/>
    </source>
</evidence>
<keyword evidence="8" id="KW-1185">Reference proteome</keyword>
<dbReference type="InterPro" id="IPR002797">
    <property type="entry name" value="Polysacc_synth"/>
</dbReference>
<feature type="transmembrane region" description="Helical" evidence="6">
    <location>
        <begin position="7"/>
        <end position="30"/>
    </location>
</feature>
<keyword evidence="4 6" id="KW-1133">Transmembrane helix</keyword>
<dbReference type="Proteomes" id="UP001314796">
    <property type="component" value="Unassembled WGS sequence"/>
</dbReference>
<feature type="transmembrane region" description="Helical" evidence="6">
    <location>
        <begin position="412"/>
        <end position="434"/>
    </location>
</feature>
<evidence type="ECO:0000313" key="8">
    <source>
        <dbReference type="Proteomes" id="UP001314796"/>
    </source>
</evidence>
<dbReference type="PANTHER" id="PTHR30250:SF21">
    <property type="entry name" value="LIPID II FLIPPASE MURJ"/>
    <property type="match status" value="1"/>
</dbReference>
<reference evidence="7 8" key="1">
    <citation type="submission" date="2021-01" db="EMBL/GenBank/DDBJ databases">
        <title>Genomic Encyclopedia of Type Strains, Phase IV (KMG-IV): sequencing the most valuable type-strain genomes for metagenomic binning, comparative biology and taxonomic classification.</title>
        <authorList>
            <person name="Goeker M."/>
        </authorList>
    </citation>
    <scope>NUCLEOTIDE SEQUENCE [LARGE SCALE GENOMIC DNA]</scope>
    <source>
        <strain evidence="7 8">DSM 25890</strain>
    </source>
</reference>
<feature type="transmembrane region" description="Helical" evidence="6">
    <location>
        <begin position="386"/>
        <end position="406"/>
    </location>
</feature>
<dbReference type="EMBL" id="JAFBEE010000007">
    <property type="protein sequence ID" value="MBM7614869.1"/>
    <property type="molecule type" value="Genomic_DNA"/>
</dbReference>
<feature type="transmembrane region" description="Helical" evidence="6">
    <location>
        <begin position="455"/>
        <end position="475"/>
    </location>
</feature>
<feature type="transmembrane region" description="Helical" evidence="6">
    <location>
        <begin position="180"/>
        <end position="204"/>
    </location>
</feature>
<comment type="caution">
    <text evidence="7">The sequence shown here is derived from an EMBL/GenBank/DDBJ whole genome shotgun (WGS) entry which is preliminary data.</text>
</comment>
<feature type="transmembrane region" description="Helical" evidence="6">
    <location>
        <begin position="232"/>
        <end position="252"/>
    </location>
</feature>
<dbReference type="RefSeq" id="WP_243427880.1">
    <property type="nucleotide sequence ID" value="NZ_JAFBEE010000007.1"/>
</dbReference>
<proteinExistence type="predicted"/>
<protein>
    <submittedName>
        <fullName evidence="7">Stage V sporulation protein B</fullName>
    </submittedName>
</protein>
<evidence type="ECO:0000256" key="6">
    <source>
        <dbReference type="SAM" id="Phobius"/>
    </source>
</evidence>
<organism evidence="7 8">
    <name type="scientific">Alkaliphilus hydrothermalis</name>
    <dbReference type="NCBI Taxonomy" id="1482730"/>
    <lineage>
        <taxon>Bacteria</taxon>
        <taxon>Bacillati</taxon>
        <taxon>Bacillota</taxon>
        <taxon>Clostridia</taxon>
        <taxon>Peptostreptococcales</taxon>
        <taxon>Natronincolaceae</taxon>
        <taxon>Alkaliphilus</taxon>
    </lineage>
</organism>
<dbReference type="InterPro" id="IPR024923">
    <property type="entry name" value="PG_synth_SpoVB"/>
</dbReference>
<evidence type="ECO:0000256" key="2">
    <source>
        <dbReference type="ARBA" id="ARBA00022475"/>
    </source>
</evidence>
<feature type="transmembrane region" description="Helical" evidence="6">
    <location>
        <begin position="481"/>
        <end position="502"/>
    </location>
</feature>
<dbReference type="InterPro" id="IPR050833">
    <property type="entry name" value="Poly_Biosynth_Transport"/>
</dbReference>
<feature type="transmembrane region" description="Helical" evidence="6">
    <location>
        <begin position="81"/>
        <end position="104"/>
    </location>
</feature>
<feature type="transmembrane region" description="Helical" evidence="6">
    <location>
        <begin position="281"/>
        <end position="301"/>
    </location>
</feature>
<evidence type="ECO:0000256" key="3">
    <source>
        <dbReference type="ARBA" id="ARBA00022692"/>
    </source>
</evidence>
<evidence type="ECO:0000256" key="4">
    <source>
        <dbReference type="ARBA" id="ARBA00022989"/>
    </source>
</evidence>
<dbReference type="CDD" id="cd13124">
    <property type="entry name" value="MATE_SpoVB_like"/>
    <property type="match status" value="1"/>
</dbReference>
<feature type="transmembrane region" description="Helical" evidence="6">
    <location>
        <begin position="322"/>
        <end position="341"/>
    </location>
</feature>
<sequence>MKKTSFIMGTILLASINFIVRSLGFVYRIILSRMIGSQAIGLYQMVFPFLMVLIAIPTSGIPIAVSKLVAKENSLNNRRGIYRLLTLTLGLGGAIALFLTVVTSLNIEFIVTKLLKNEDLYYPVLWSIPAISVITFSSILRGFFYGLKDMKPPASAQIIEQLARILFVLAYLYYEKPTHPVTAATIAIIGVTIGEIFGLFYLVLRFNLKRLLEIKTFIPPTDSKIFNVLKEVLYISVPLTISRLLSVFMQTINSILIPQRLEAAGYSAVAAIETFGKITGMAMPLLFLPFTVTTALVLNIIPNISEEIAVNNMKEVSYKSSLAIKITLLIAIPLTGIYVIFGQQLAELIYHEKEVGRYLSLISYATLFLCMQHTLSGILHGMGKQVITTINYLLGMLVQLYCTYYLVPNPKYGINGFFIGFIMSSFLIFILNLITLSKYVKLNLPFMQSILKPTLCSLITFLVMIILYQTLGGYLSSGLTSIVSLGFGGLFYCGLLVITKTLDLNQFINSLRS</sequence>
<dbReference type="Pfam" id="PF01943">
    <property type="entry name" value="Polysacc_synt"/>
    <property type="match status" value="1"/>
</dbReference>
<evidence type="ECO:0000256" key="1">
    <source>
        <dbReference type="ARBA" id="ARBA00004651"/>
    </source>
</evidence>
<feature type="transmembrane region" description="Helical" evidence="6">
    <location>
        <begin position="361"/>
        <end position="379"/>
    </location>
</feature>
<keyword evidence="5 6" id="KW-0472">Membrane</keyword>
<evidence type="ECO:0000256" key="5">
    <source>
        <dbReference type="ARBA" id="ARBA00023136"/>
    </source>
</evidence>
<name>A0ABS2NPP1_9FIRM</name>
<keyword evidence="2" id="KW-1003">Cell membrane</keyword>